<evidence type="ECO:0000256" key="2">
    <source>
        <dbReference type="ARBA" id="ARBA00004651"/>
    </source>
</evidence>
<evidence type="ECO:0000256" key="17">
    <source>
        <dbReference type="SAM" id="Phobius"/>
    </source>
</evidence>
<keyword evidence="16" id="KW-0175">Coiled coil</keyword>
<dbReference type="CDD" id="cd16922">
    <property type="entry name" value="HATPase_EvgS-ArcB-TorS-like"/>
    <property type="match status" value="1"/>
</dbReference>
<dbReference type="Pfam" id="PF02518">
    <property type="entry name" value="HATPase_c"/>
    <property type="match status" value="1"/>
</dbReference>
<evidence type="ECO:0000256" key="5">
    <source>
        <dbReference type="ARBA" id="ARBA00022553"/>
    </source>
</evidence>
<keyword evidence="5 15" id="KW-0597">Phosphoprotein</keyword>
<evidence type="ECO:0000256" key="14">
    <source>
        <dbReference type="PROSITE-ProRule" id="PRU00110"/>
    </source>
</evidence>
<dbReference type="PANTHER" id="PTHR45339">
    <property type="entry name" value="HYBRID SIGNAL TRANSDUCTION HISTIDINE KINASE J"/>
    <property type="match status" value="1"/>
</dbReference>
<dbReference type="Pfam" id="PF00672">
    <property type="entry name" value="HAMP"/>
    <property type="match status" value="1"/>
</dbReference>
<gene>
    <name evidence="22" type="ORF">EOE67_00485</name>
</gene>
<comment type="catalytic activity">
    <reaction evidence="1">
        <text>ATP + protein L-histidine = ADP + protein N-phospho-L-histidine.</text>
        <dbReference type="EC" id="2.7.13.3"/>
    </reaction>
</comment>
<dbReference type="InterPro" id="IPR036097">
    <property type="entry name" value="HisK_dim/P_sf"/>
</dbReference>
<accession>A0A437R4Q5</accession>
<dbReference type="Pfam" id="PF01627">
    <property type="entry name" value="Hpt"/>
    <property type="match status" value="1"/>
</dbReference>
<feature type="domain" description="Response regulatory" evidence="19">
    <location>
        <begin position="662"/>
        <end position="776"/>
    </location>
</feature>
<reference evidence="22 23" key="1">
    <citation type="submission" date="2019-01" db="EMBL/GenBank/DDBJ databases">
        <authorList>
            <person name="Chen W.-M."/>
        </authorList>
    </citation>
    <scope>NUCLEOTIDE SEQUENCE [LARGE SCALE GENOMIC DNA]</scope>
    <source>
        <strain evidence="22 23">KYPC3</strain>
    </source>
</reference>
<sequence>MRLRETLVIYMFPLLVLPTVLFGYLSYYYSSSTFSHQAYIKVARHLGHHQQKLEHFFNYQQQALITLAKQTTLQQFVAESAPAAIAVQPLLLQYQQQHDDVQQVKLLKLNGELVASAPANALPDIAVNKFRSEYFSSLQSMVDDSGIFISRETDLNDLKVIVAQKVYQPAKNSSDINRLWGYLVATVDMRELDSVVQDKLLEHHETLVVSGSGNIAYADKANLVGSAFAPTNFRQIQQTVAAERLKSVVLLGKPMLVLAAALPGDFMLVSAVDESELLEGMDLLPLFLFGSSLIFALGLPLLCYWVLVRYIFEPIKVLTEAKTAVGRGDLSSLLVVKKQDELGDMFAAFNVMVRQLRVYRDRERAYKQLLEDKVLQRTQDLAQANSNLAAANQELIQARETAEQANRLKSVFLANMSHEIRTPLTAIIGFSEQALIETEREKLADYLQRVLRSGDHLLNLINDILDLSKIEAEKLELSSQSFNFLQMIDDIYQQTSSQAQAKHLNCVLELNYPLPQFLQTDELRFRQVLLNLTSNALKFTQRGKVVIHVSYLTGDEQLIIKIKDTGIGMSVDELNKLFQPFVQADATVTRNFGGTGLGLVISKKLMQQMQGDIRVESVKGIGSCFEIMMNCENQHVSLVDSYEHQAATVQPAPDNFQTSKLKILVAEDNTDNQLLVSVLLNKMNVDYVMVANGHQAVEQLLVTEFDLVFMDMQMPEMGGEEATLLIRHAGIDVPIIALTANVMREDHQRYLLAGCQDLLAKPIVQKDFYAMIKQYTHKERSMEEELALRLEQDPTIIALKRDFAEKLPSLISELQHYQQVADLAKLQYEAHSLKGCAGSMGFPEITQLAAELEMSARSTDLMACQLILGRMQQHLSSRQPVSQITDKGMA</sequence>
<dbReference type="InterPro" id="IPR005467">
    <property type="entry name" value="His_kinase_dom"/>
</dbReference>
<evidence type="ECO:0000313" key="23">
    <source>
        <dbReference type="Proteomes" id="UP000283077"/>
    </source>
</evidence>
<dbReference type="InterPro" id="IPR011006">
    <property type="entry name" value="CheY-like_superfamily"/>
</dbReference>
<dbReference type="InterPro" id="IPR001789">
    <property type="entry name" value="Sig_transdc_resp-reg_receiver"/>
</dbReference>
<evidence type="ECO:0000256" key="10">
    <source>
        <dbReference type="ARBA" id="ARBA00022840"/>
    </source>
</evidence>
<keyword evidence="12" id="KW-0902">Two-component regulatory system</keyword>
<dbReference type="Gene3D" id="3.30.565.10">
    <property type="entry name" value="Histidine kinase-like ATPase, C-terminal domain"/>
    <property type="match status" value="1"/>
</dbReference>
<dbReference type="InterPro" id="IPR003661">
    <property type="entry name" value="HisK_dim/P_dom"/>
</dbReference>
<dbReference type="Proteomes" id="UP000283077">
    <property type="component" value="Unassembled WGS sequence"/>
</dbReference>
<evidence type="ECO:0000256" key="4">
    <source>
        <dbReference type="ARBA" id="ARBA00022475"/>
    </source>
</evidence>
<dbReference type="Gene3D" id="1.20.120.160">
    <property type="entry name" value="HPT domain"/>
    <property type="match status" value="1"/>
</dbReference>
<evidence type="ECO:0000259" key="21">
    <source>
        <dbReference type="PROSITE" id="PS50894"/>
    </source>
</evidence>
<keyword evidence="6" id="KW-0808">Transferase</keyword>
<dbReference type="InterPro" id="IPR008207">
    <property type="entry name" value="Sig_transdc_His_kin_Hpt_dom"/>
</dbReference>
<keyword evidence="4" id="KW-1003">Cell membrane</keyword>
<protein>
    <recommendedName>
        <fullName evidence="3">histidine kinase</fullName>
        <ecNumber evidence="3">2.7.13.3</ecNumber>
    </recommendedName>
</protein>
<feature type="domain" description="HAMP" evidence="20">
    <location>
        <begin position="309"/>
        <end position="361"/>
    </location>
</feature>
<dbReference type="SUPFAM" id="SSF55874">
    <property type="entry name" value="ATPase domain of HSP90 chaperone/DNA topoisomerase II/histidine kinase"/>
    <property type="match status" value="1"/>
</dbReference>
<dbReference type="Gene3D" id="1.10.287.130">
    <property type="match status" value="1"/>
</dbReference>
<proteinExistence type="predicted"/>
<feature type="coiled-coil region" evidence="16">
    <location>
        <begin position="381"/>
        <end position="408"/>
    </location>
</feature>
<dbReference type="CDD" id="cd06225">
    <property type="entry name" value="HAMP"/>
    <property type="match status" value="1"/>
</dbReference>
<dbReference type="PROSITE" id="PS50109">
    <property type="entry name" value="HIS_KIN"/>
    <property type="match status" value="1"/>
</dbReference>
<dbReference type="PRINTS" id="PR00344">
    <property type="entry name" value="BCTRLSENSOR"/>
</dbReference>
<evidence type="ECO:0000256" key="8">
    <source>
        <dbReference type="ARBA" id="ARBA00022741"/>
    </source>
</evidence>
<dbReference type="PROSITE" id="PS50894">
    <property type="entry name" value="HPT"/>
    <property type="match status" value="1"/>
</dbReference>
<dbReference type="Gene3D" id="3.40.50.2300">
    <property type="match status" value="1"/>
</dbReference>
<dbReference type="EC" id="2.7.13.3" evidence="3"/>
<name>A0A437R4Q5_9GAMM</name>
<feature type="transmembrane region" description="Helical" evidence="17">
    <location>
        <begin position="7"/>
        <end position="29"/>
    </location>
</feature>
<evidence type="ECO:0000256" key="16">
    <source>
        <dbReference type="SAM" id="Coils"/>
    </source>
</evidence>
<dbReference type="SMART" id="SM00387">
    <property type="entry name" value="HATPase_c"/>
    <property type="match status" value="1"/>
</dbReference>
<keyword evidence="8" id="KW-0547">Nucleotide-binding</keyword>
<dbReference type="PROSITE" id="PS50885">
    <property type="entry name" value="HAMP"/>
    <property type="match status" value="1"/>
</dbReference>
<dbReference type="PROSITE" id="PS50110">
    <property type="entry name" value="RESPONSE_REGULATORY"/>
    <property type="match status" value="1"/>
</dbReference>
<organism evidence="22 23">
    <name type="scientific">Rheinheimera riviphila</name>
    <dbReference type="NCBI Taxonomy" id="1834037"/>
    <lineage>
        <taxon>Bacteria</taxon>
        <taxon>Pseudomonadati</taxon>
        <taxon>Pseudomonadota</taxon>
        <taxon>Gammaproteobacteria</taxon>
        <taxon>Chromatiales</taxon>
        <taxon>Chromatiaceae</taxon>
        <taxon>Rheinheimera</taxon>
    </lineage>
</organism>
<keyword evidence="23" id="KW-1185">Reference proteome</keyword>
<dbReference type="SUPFAM" id="SSF158472">
    <property type="entry name" value="HAMP domain-like"/>
    <property type="match status" value="1"/>
</dbReference>
<dbReference type="Pfam" id="PF00072">
    <property type="entry name" value="Response_reg"/>
    <property type="match status" value="1"/>
</dbReference>
<keyword evidence="9 22" id="KW-0418">Kinase</keyword>
<feature type="domain" description="Histidine kinase" evidence="18">
    <location>
        <begin position="415"/>
        <end position="633"/>
    </location>
</feature>
<dbReference type="InterPro" id="IPR004358">
    <property type="entry name" value="Sig_transdc_His_kin-like_C"/>
</dbReference>
<dbReference type="Pfam" id="PF00512">
    <property type="entry name" value="HisKA"/>
    <property type="match status" value="1"/>
</dbReference>
<evidence type="ECO:0000256" key="6">
    <source>
        <dbReference type="ARBA" id="ARBA00022679"/>
    </source>
</evidence>
<feature type="domain" description="HPt" evidence="21">
    <location>
        <begin position="792"/>
        <end position="888"/>
    </location>
</feature>
<dbReference type="CDD" id="cd00088">
    <property type="entry name" value="HPT"/>
    <property type="match status" value="1"/>
</dbReference>
<dbReference type="PANTHER" id="PTHR45339:SF1">
    <property type="entry name" value="HYBRID SIGNAL TRANSDUCTION HISTIDINE KINASE J"/>
    <property type="match status" value="1"/>
</dbReference>
<evidence type="ECO:0000256" key="7">
    <source>
        <dbReference type="ARBA" id="ARBA00022692"/>
    </source>
</evidence>
<dbReference type="FunFam" id="1.10.287.130:FF:000004">
    <property type="entry name" value="Ethylene receptor 1"/>
    <property type="match status" value="1"/>
</dbReference>
<keyword evidence="11 17" id="KW-1133">Transmembrane helix</keyword>
<dbReference type="InterPro" id="IPR036641">
    <property type="entry name" value="HPT_dom_sf"/>
</dbReference>
<feature type="modified residue" description="4-aspartylphosphate" evidence="15">
    <location>
        <position position="711"/>
    </location>
</feature>
<evidence type="ECO:0000259" key="20">
    <source>
        <dbReference type="PROSITE" id="PS50885"/>
    </source>
</evidence>
<keyword evidence="13 17" id="KW-0472">Membrane</keyword>
<dbReference type="GO" id="GO:0005886">
    <property type="term" value="C:plasma membrane"/>
    <property type="evidence" value="ECO:0007669"/>
    <property type="project" value="UniProtKB-SubCell"/>
</dbReference>
<evidence type="ECO:0000313" key="22">
    <source>
        <dbReference type="EMBL" id="RVU41712.1"/>
    </source>
</evidence>
<dbReference type="InterPro" id="IPR036890">
    <property type="entry name" value="HATPase_C_sf"/>
</dbReference>
<evidence type="ECO:0000259" key="18">
    <source>
        <dbReference type="PROSITE" id="PS50109"/>
    </source>
</evidence>
<dbReference type="SMART" id="SM00304">
    <property type="entry name" value="HAMP"/>
    <property type="match status" value="1"/>
</dbReference>
<comment type="caution">
    <text evidence="22">The sequence shown here is derived from an EMBL/GenBank/DDBJ whole genome shotgun (WGS) entry which is preliminary data.</text>
</comment>
<dbReference type="SUPFAM" id="SSF47226">
    <property type="entry name" value="Histidine-containing phosphotransfer domain, HPT domain"/>
    <property type="match status" value="1"/>
</dbReference>
<evidence type="ECO:0000256" key="1">
    <source>
        <dbReference type="ARBA" id="ARBA00000085"/>
    </source>
</evidence>
<keyword evidence="10" id="KW-0067">ATP-binding</keyword>
<feature type="modified residue" description="Phosphohistidine" evidence="14">
    <location>
        <position position="831"/>
    </location>
</feature>
<dbReference type="Gene3D" id="6.10.340.10">
    <property type="match status" value="1"/>
</dbReference>
<evidence type="ECO:0000256" key="9">
    <source>
        <dbReference type="ARBA" id="ARBA00022777"/>
    </source>
</evidence>
<keyword evidence="7 17" id="KW-0812">Transmembrane</keyword>
<evidence type="ECO:0000256" key="11">
    <source>
        <dbReference type="ARBA" id="ARBA00022989"/>
    </source>
</evidence>
<evidence type="ECO:0000256" key="12">
    <source>
        <dbReference type="ARBA" id="ARBA00023012"/>
    </source>
</evidence>
<evidence type="ECO:0000256" key="13">
    <source>
        <dbReference type="ARBA" id="ARBA00023136"/>
    </source>
</evidence>
<dbReference type="InterPro" id="IPR003594">
    <property type="entry name" value="HATPase_dom"/>
</dbReference>
<dbReference type="OrthoDB" id="5563233at2"/>
<evidence type="ECO:0000259" key="19">
    <source>
        <dbReference type="PROSITE" id="PS50110"/>
    </source>
</evidence>
<dbReference type="AlphaFoldDB" id="A0A437R4Q5"/>
<dbReference type="GO" id="GO:0005524">
    <property type="term" value="F:ATP binding"/>
    <property type="evidence" value="ECO:0007669"/>
    <property type="project" value="UniProtKB-KW"/>
</dbReference>
<dbReference type="CDD" id="cd00082">
    <property type="entry name" value="HisKA"/>
    <property type="match status" value="1"/>
</dbReference>
<dbReference type="InterPro" id="IPR003660">
    <property type="entry name" value="HAMP_dom"/>
</dbReference>
<dbReference type="SUPFAM" id="SSF52172">
    <property type="entry name" value="CheY-like"/>
    <property type="match status" value="1"/>
</dbReference>
<dbReference type="CDD" id="cd17546">
    <property type="entry name" value="REC_hyHK_CKI1_RcsC-like"/>
    <property type="match status" value="1"/>
</dbReference>
<evidence type="ECO:0000256" key="15">
    <source>
        <dbReference type="PROSITE-ProRule" id="PRU00169"/>
    </source>
</evidence>
<comment type="subcellular location">
    <subcellularLocation>
        <location evidence="2">Cell membrane</location>
        <topology evidence="2">Multi-pass membrane protein</topology>
    </subcellularLocation>
</comment>
<dbReference type="FunFam" id="3.30.565.10:FF:000010">
    <property type="entry name" value="Sensor histidine kinase RcsC"/>
    <property type="match status" value="1"/>
</dbReference>
<dbReference type="SUPFAM" id="SSF47384">
    <property type="entry name" value="Homodimeric domain of signal transducing histidine kinase"/>
    <property type="match status" value="1"/>
</dbReference>
<dbReference type="SMART" id="SM00448">
    <property type="entry name" value="REC"/>
    <property type="match status" value="1"/>
</dbReference>
<dbReference type="GO" id="GO:0000155">
    <property type="term" value="F:phosphorelay sensor kinase activity"/>
    <property type="evidence" value="ECO:0007669"/>
    <property type="project" value="InterPro"/>
</dbReference>
<dbReference type="EMBL" id="SACS01000001">
    <property type="protein sequence ID" value="RVU41712.1"/>
    <property type="molecule type" value="Genomic_DNA"/>
</dbReference>
<dbReference type="SMART" id="SM00388">
    <property type="entry name" value="HisKA"/>
    <property type="match status" value="1"/>
</dbReference>
<evidence type="ECO:0000256" key="3">
    <source>
        <dbReference type="ARBA" id="ARBA00012438"/>
    </source>
</evidence>